<feature type="signal peptide" evidence="1">
    <location>
        <begin position="1"/>
        <end position="22"/>
    </location>
</feature>
<gene>
    <name evidence="2" type="ORF">CS022_16670</name>
</gene>
<dbReference type="Gene3D" id="3.30.110.170">
    <property type="entry name" value="Protein of unknown function (DUF541), domain 1"/>
    <property type="match status" value="1"/>
</dbReference>
<keyword evidence="1" id="KW-0732">Signal</keyword>
<dbReference type="RefSeq" id="WP_129123208.1">
    <property type="nucleotide sequence ID" value="NZ_PEIB01000023.1"/>
</dbReference>
<reference evidence="2 3" key="1">
    <citation type="submission" date="2017-10" db="EMBL/GenBank/DDBJ databases">
        <title>Nyctiphanis sp. nov., isolated from the stomach of the euphausiid Nyctiphanes simplex (Hansen, 1911) in the Gulf of California.</title>
        <authorList>
            <person name="Gomez-Gil B."/>
            <person name="Aguilar-Mendez M."/>
            <person name="Lopez-Cortes A."/>
            <person name="Gomez-Gutierrez J."/>
            <person name="Roque A."/>
            <person name="Lang E."/>
            <person name="Gonzalez-Castillo A."/>
        </authorList>
    </citation>
    <scope>NUCLEOTIDE SEQUENCE [LARGE SCALE GENOMIC DNA]</scope>
    <source>
        <strain evidence="2 3">CAIM 600</strain>
    </source>
</reference>
<dbReference type="GO" id="GO:0006974">
    <property type="term" value="P:DNA damage response"/>
    <property type="evidence" value="ECO:0007669"/>
    <property type="project" value="TreeGrafter"/>
</dbReference>
<feature type="chain" id="PRO_5021024595" evidence="1">
    <location>
        <begin position="23"/>
        <end position="235"/>
    </location>
</feature>
<dbReference type="Proteomes" id="UP000290287">
    <property type="component" value="Unassembled WGS sequence"/>
</dbReference>
<dbReference type="PANTHER" id="PTHR34387">
    <property type="entry name" value="SLR1258 PROTEIN"/>
    <property type="match status" value="1"/>
</dbReference>
<dbReference type="PANTHER" id="PTHR34387:SF1">
    <property type="entry name" value="PERIPLASMIC IMMUNOGENIC PROTEIN"/>
    <property type="match status" value="1"/>
</dbReference>
<keyword evidence="3" id="KW-1185">Reference proteome</keyword>
<dbReference type="AlphaFoldDB" id="A0A4Q0YT57"/>
<evidence type="ECO:0000313" key="2">
    <source>
        <dbReference type="EMBL" id="RXJ72319.1"/>
    </source>
</evidence>
<dbReference type="NCBIfam" id="NF008299">
    <property type="entry name" value="PRK11087.1"/>
    <property type="match status" value="1"/>
</dbReference>
<accession>A0A4Q0YT57</accession>
<comment type="caution">
    <text evidence="2">The sequence shown here is derived from an EMBL/GenBank/DDBJ whole genome shotgun (WGS) entry which is preliminary data.</text>
</comment>
<proteinExistence type="predicted"/>
<dbReference type="EMBL" id="PEIB01000023">
    <property type="protein sequence ID" value="RXJ72319.1"/>
    <property type="molecule type" value="Genomic_DNA"/>
</dbReference>
<evidence type="ECO:0000313" key="3">
    <source>
        <dbReference type="Proteomes" id="UP000290287"/>
    </source>
</evidence>
<sequence>MKKTFLAALLSTQVLLSPLAFAGDMDFAHIETMGIGEVATTPDMANIQVEVTTNERTAKEAKQGSDKAVAALLTRLEKKGISRKDIESANISLQPQYRYPKDSAPVLTGYRASRSVSITINDLDKLNDVLDGALDDGINRINFINMQASNLKMLKEQARQAAVQDAIAKAKALAEGFGESIKGVYKIRYYDESSAIPAPQYRMMAAADNNIGESYKGGQIKVSDSVEVIFELKDK</sequence>
<dbReference type="InterPro" id="IPR052022">
    <property type="entry name" value="26kDa_periplasmic_antigen"/>
</dbReference>
<name>A0A4Q0YT57_9GAMM</name>
<dbReference type="OrthoDB" id="5985609at2"/>
<dbReference type="InterPro" id="IPR007497">
    <property type="entry name" value="SIMPL/DUF541"/>
</dbReference>
<organism evidence="2 3">
    <name type="scientific">Veronia nyctiphanis</name>
    <dbReference type="NCBI Taxonomy" id="1278244"/>
    <lineage>
        <taxon>Bacteria</taxon>
        <taxon>Pseudomonadati</taxon>
        <taxon>Pseudomonadota</taxon>
        <taxon>Gammaproteobacteria</taxon>
        <taxon>Vibrionales</taxon>
        <taxon>Vibrionaceae</taxon>
        <taxon>Veronia</taxon>
    </lineage>
</organism>
<dbReference type="Pfam" id="PF04402">
    <property type="entry name" value="SIMPL"/>
    <property type="match status" value="1"/>
</dbReference>
<protein>
    <submittedName>
        <fullName evidence="2">Oxidative stress defense protein</fullName>
    </submittedName>
</protein>
<dbReference type="Gene3D" id="3.30.70.2970">
    <property type="entry name" value="Protein of unknown function (DUF541), domain 2"/>
    <property type="match status" value="1"/>
</dbReference>
<evidence type="ECO:0000256" key="1">
    <source>
        <dbReference type="SAM" id="SignalP"/>
    </source>
</evidence>